<dbReference type="InterPro" id="IPR000195">
    <property type="entry name" value="Rab-GAP-TBC_dom"/>
</dbReference>
<dbReference type="Pfam" id="PF00566">
    <property type="entry name" value="RabGAP-TBC"/>
    <property type="match status" value="1"/>
</dbReference>
<dbReference type="Gene3D" id="1.10.472.80">
    <property type="entry name" value="Ypt/Rab-GAP domain of gyp1p, domain 3"/>
    <property type="match status" value="1"/>
</dbReference>
<dbReference type="OrthoDB" id="29853at2759"/>
<dbReference type="InterPro" id="IPR005061">
    <property type="entry name" value="Ist1"/>
</dbReference>
<dbReference type="InterPro" id="IPR035969">
    <property type="entry name" value="Rab-GAP_TBC_sf"/>
</dbReference>
<feature type="compositionally biased region" description="Pro residues" evidence="2">
    <location>
        <begin position="1102"/>
        <end position="1113"/>
    </location>
</feature>
<feature type="compositionally biased region" description="Basic and acidic residues" evidence="2">
    <location>
        <begin position="371"/>
        <end position="382"/>
    </location>
</feature>
<feature type="compositionally biased region" description="Basic and acidic residues" evidence="2">
    <location>
        <begin position="925"/>
        <end position="935"/>
    </location>
</feature>
<evidence type="ECO:0000313" key="5">
    <source>
        <dbReference type="Proteomes" id="UP000053257"/>
    </source>
</evidence>
<feature type="region of interest" description="Disordered" evidence="2">
    <location>
        <begin position="838"/>
        <end position="971"/>
    </location>
</feature>
<feature type="compositionally biased region" description="Low complexity" evidence="2">
    <location>
        <begin position="1051"/>
        <end position="1061"/>
    </location>
</feature>
<feature type="compositionally biased region" description="Basic and acidic residues" evidence="2">
    <location>
        <begin position="1252"/>
        <end position="1262"/>
    </location>
</feature>
<name>A0A0C3SBQ8_PHLG1</name>
<dbReference type="InterPro" id="IPR042277">
    <property type="entry name" value="IST1-like"/>
</dbReference>
<feature type="region of interest" description="Disordered" evidence="2">
    <location>
        <begin position="1160"/>
        <end position="1299"/>
    </location>
</feature>
<proteinExistence type="inferred from homology"/>
<feature type="compositionally biased region" description="Low complexity" evidence="2">
    <location>
        <begin position="686"/>
        <end position="710"/>
    </location>
</feature>
<dbReference type="STRING" id="745531.A0A0C3SBQ8"/>
<feature type="domain" description="Rab-GAP TBC" evidence="3">
    <location>
        <begin position="213"/>
        <end position="564"/>
    </location>
</feature>
<feature type="compositionally biased region" description="Low complexity" evidence="2">
    <location>
        <begin position="943"/>
        <end position="957"/>
    </location>
</feature>
<dbReference type="EMBL" id="KN840484">
    <property type="protein sequence ID" value="KIP08185.1"/>
    <property type="molecule type" value="Genomic_DNA"/>
</dbReference>
<evidence type="ECO:0000313" key="4">
    <source>
        <dbReference type="EMBL" id="KIP08185.1"/>
    </source>
</evidence>
<dbReference type="Proteomes" id="UP000053257">
    <property type="component" value="Unassembled WGS sequence"/>
</dbReference>
<feature type="compositionally biased region" description="Low complexity" evidence="2">
    <location>
        <begin position="1000"/>
        <end position="1016"/>
    </location>
</feature>
<evidence type="ECO:0000256" key="1">
    <source>
        <dbReference type="ARBA" id="ARBA00005536"/>
    </source>
</evidence>
<dbReference type="PROSITE" id="PS50086">
    <property type="entry name" value="TBC_RABGAP"/>
    <property type="match status" value="1"/>
</dbReference>
<feature type="compositionally biased region" description="Polar residues" evidence="2">
    <location>
        <begin position="848"/>
        <end position="858"/>
    </location>
</feature>
<dbReference type="Pfam" id="PF03398">
    <property type="entry name" value="Ist1"/>
    <property type="match status" value="1"/>
</dbReference>
<evidence type="ECO:0000259" key="3">
    <source>
        <dbReference type="PROSITE" id="PS50086"/>
    </source>
</evidence>
<feature type="region of interest" description="Disordered" evidence="2">
    <location>
        <begin position="996"/>
        <end position="1135"/>
    </location>
</feature>
<dbReference type="PANTHER" id="PTHR12161">
    <property type="entry name" value="IST1 FAMILY MEMBER"/>
    <property type="match status" value="1"/>
</dbReference>
<comment type="similarity">
    <text evidence="1">Belongs to the IST1 family.</text>
</comment>
<dbReference type="SUPFAM" id="SSF47923">
    <property type="entry name" value="Ypt/Rab-GAP domain of gyp1p"/>
    <property type="match status" value="2"/>
</dbReference>
<dbReference type="Gene3D" id="1.20.1260.60">
    <property type="entry name" value="Vacuolar protein sorting-associated protein Ist1"/>
    <property type="match status" value="1"/>
</dbReference>
<gene>
    <name evidence="4" type="ORF">PHLGIDRAFT_127214</name>
</gene>
<dbReference type="HOGENOM" id="CLU_006960_0_0_1"/>
<feature type="region of interest" description="Disordered" evidence="2">
    <location>
        <begin position="685"/>
        <end position="743"/>
    </location>
</feature>
<dbReference type="PANTHER" id="PTHR12161:SF5">
    <property type="entry name" value="IST1 HOMOLOG"/>
    <property type="match status" value="1"/>
</dbReference>
<accession>A0A0C3SBQ8</accession>
<feature type="compositionally biased region" description="Basic and acidic residues" evidence="2">
    <location>
        <begin position="1273"/>
        <end position="1289"/>
    </location>
</feature>
<dbReference type="GO" id="GO:0015031">
    <property type="term" value="P:protein transport"/>
    <property type="evidence" value="ECO:0007669"/>
    <property type="project" value="InterPro"/>
</dbReference>
<sequence>MAVWDTNRMKAQLRLTAQRLGQIQDKLDSSGQITRRDISILLQQGNISFARAKAQKAIRDDIYGDLLQTLEMQLGVVLERAGDLERSIPPSPVVVEAASSIIYAAPHVESKDLQVVRDVLIQRLGPDFARSAQGNHDGYVSARVVQALSSQPPPAQALDHFLYSIAKAHGIQWQPDFDPQQKIDVISAMLDPASVPSIDMPHLRDLCSHGLPEYPPWLRPKVWRLLLGTLPPEKARWQADASKQRDSYYDLVRRLLQPFSDLPPPETPLSPLDASLVNISKELSHVPRALFVNLEEEPEDADQCPLSENAADDIKVSFAKALDDRLRQIRDHEAKSGKSSPSEDRVPEARLEGTPEIRLELPDSSSDPDEEHAHIADDRSDNASEYLDAASVGTPEISLSTPDSPTSTHSGVPTTLVPSRVYSALGAHPKHESALTRLLYIHFSLNPAHRAPQTASLLVPLYSALVEEVLPEDGAHVEADAFWLFETFVSEFSDLDEAEGSEIWMKKFGERMSWADMELTENLQEKGLDPALPHYSYRWITTLLTHTLPLPAVLMTWDALFSCPSRDRQANPRLDYLLDICASLLVSARGHLFRLGKRPGQPLNLWGESSSIIISEPLTDRELEDAFIQGMAMLQTYSLENVGGMGRVLQLAHELAAQRARERQTSATTTMASGLGARLRNTVWGTSAPAQPSTTPAAPTQVPAPAQAQPNDYDSSDDSSDTESEDEAQTVEVPSDPNRSTLTTRLANTVWRGITNQAAMDAPPTPIMPSPLPSPRPEVRVENVAEQHQQISEAPTNTPNRPSIWGYAEKFRDSDAAATFAKVSTNWRVKALDAWSKRGNLVPPNTAPLGSSNLSPTWTPHAPDRQDSDDYENRRSSLPLMDRSDVYSPPARPAFFHPPRDSVMFDPKRDSLPSVASPTGSDMSAHSEGDIDRSRRSTVVSLTNRTPSPRSATSTRSGGPKPLLLGSQSVVSHSRSPTLPATVIDHQFADAVRAKRPVVSHRTSQSSMSSLSPSDKAAGRVRTPESASRIVPISRARSPMAIARDRRHESMSSAMSSATSSPVGTERRLPSDYSTEAPGNHRRQGWKSADVRTSMGSTASMPSPPPPSSPPEPANHDGTRVVPPERQRGSVVLGEFGELESPIRAEHAPKVARRANTSLTKLQIEESSDSSSIANLPARSARVKSKRYPPRLGNLKTRDAGRASTVPVAAPERDVGHNTLAVDWPDEGDATTPKASTFDNDHTPSSKRVRKISNEGRARKVSADGSSSRTRKISSEGREVKDRRVRDSAAVEGDDEGYDEFLSAYESEDSSVLH</sequence>
<feature type="region of interest" description="Disordered" evidence="2">
    <location>
        <begin position="330"/>
        <end position="382"/>
    </location>
</feature>
<feature type="compositionally biased region" description="Basic and acidic residues" evidence="2">
    <location>
        <begin position="330"/>
        <end position="361"/>
    </location>
</feature>
<feature type="compositionally biased region" description="Basic and acidic residues" evidence="2">
    <location>
        <begin position="1114"/>
        <end position="1128"/>
    </location>
</feature>
<feature type="compositionally biased region" description="Polar residues" evidence="2">
    <location>
        <begin position="914"/>
        <end position="924"/>
    </location>
</feature>
<feature type="compositionally biased region" description="Acidic residues" evidence="2">
    <location>
        <begin position="714"/>
        <end position="729"/>
    </location>
</feature>
<feature type="compositionally biased region" description="Basic and acidic residues" evidence="2">
    <location>
        <begin position="862"/>
        <end position="875"/>
    </location>
</feature>
<keyword evidence="5" id="KW-1185">Reference proteome</keyword>
<evidence type="ECO:0000256" key="2">
    <source>
        <dbReference type="SAM" id="MobiDB-lite"/>
    </source>
</evidence>
<reference evidence="4 5" key="1">
    <citation type="journal article" date="2014" name="PLoS Genet.">
        <title>Analysis of the Phlebiopsis gigantea genome, transcriptome and secretome provides insight into its pioneer colonization strategies of wood.</title>
        <authorList>
            <person name="Hori C."/>
            <person name="Ishida T."/>
            <person name="Igarashi K."/>
            <person name="Samejima M."/>
            <person name="Suzuki H."/>
            <person name="Master E."/>
            <person name="Ferreira P."/>
            <person name="Ruiz-Duenas F.J."/>
            <person name="Held B."/>
            <person name="Canessa P."/>
            <person name="Larrondo L.F."/>
            <person name="Schmoll M."/>
            <person name="Druzhinina I.S."/>
            <person name="Kubicek C.P."/>
            <person name="Gaskell J.A."/>
            <person name="Kersten P."/>
            <person name="St John F."/>
            <person name="Glasner J."/>
            <person name="Sabat G."/>
            <person name="Splinter BonDurant S."/>
            <person name="Syed K."/>
            <person name="Yadav J."/>
            <person name="Mgbeahuruike A.C."/>
            <person name="Kovalchuk A."/>
            <person name="Asiegbu F.O."/>
            <person name="Lackner G."/>
            <person name="Hoffmeister D."/>
            <person name="Rencoret J."/>
            <person name="Gutierrez A."/>
            <person name="Sun H."/>
            <person name="Lindquist E."/>
            <person name="Barry K."/>
            <person name="Riley R."/>
            <person name="Grigoriev I.V."/>
            <person name="Henrissat B."/>
            <person name="Kues U."/>
            <person name="Berka R.M."/>
            <person name="Martinez A.T."/>
            <person name="Covert S.F."/>
            <person name="Blanchette R.A."/>
            <person name="Cullen D."/>
        </authorList>
    </citation>
    <scope>NUCLEOTIDE SEQUENCE [LARGE SCALE GENOMIC DNA]</scope>
    <source>
        <strain evidence="4 5">11061_1 CR5-6</strain>
    </source>
</reference>
<organism evidence="4 5">
    <name type="scientific">Phlebiopsis gigantea (strain 11061_1 CR5-6)</name>
    <name type="common">White-rot fungus</name>
    <name type="synonym">Peniophora gigantea</name>
    <dbReference type="NCBI Taxonomy" id="745531"/>
    <lineage>
        <taxon>Eukaryota</taxon>
        <taxon>Fungi</taxon>
        <taxon>Dikarya</taxon>
        <taxon>Basidiomycota</taxon>
        <taxon>Agaricomycotina</taxon>
        <taxon>Agaricomycetes</taxon>
        <taxon>Polyporales</taxon>
        <taxon>Phanerochaetaceae</taxon>
        <taxon>Phlebiopsis</taxon>
    </lineage>
</organism>
<protein>
    <recommendedName>
        <fullName evidence="3">Rab-GAP TBC domain-containing protein</fullName>
    </recommendedName>
</protein>